<dbReference type="Proteomes" id="UP000248961">
    <property type="component" value="Unassembled WGS sequence"/>
</dbReference>
<protein>
    <submittedName>
        <fullName evidence="2">Uncharacterized protein</fullName>
    </submittedName>
</protein>
<name>A0A395I3M1_ASPHC</name>
<gene>
    <name evidence="2" type="ORF">BO97DRAFT_422155</name>
</gene>
<evidence type="ECO:0000256" key="1">
    <source>
        <dbReference type="SAM" id="MobiDB-lite"/>
    </source>
</evidence>
<dbReference type="GeneID" id="37201063"/>
<sequence>MEHAADLSPGTYAFHGSLHLTRNTQYTTPPTLLQAFAQVFEVVSCATSAAAVASPRLTVSRCLRPGHRHYHRFFCRITADILGRIHVTQSICKPPRRGDENEDYQEIIYAAADGLKRHPPPPAKPWPLPLMLCPRWGSPLSEPDSPAAPAPALLALPAPAAATAHPSYRRPRCHLAPPSRDASYLRSGAIQYTLRTTNVWATPTTRGPLVAGPSPPAGTNARRKRKR</sequence>
<dbReference type="EMBL" id="KZ824273">
    <property type="protein sequence ID" value="RAL14802.1"/>
    <property type="molecule type" value="Genomic_DNA"/>
</dbReference>
<proteinExistence type="predicted"/>
<organism evidence="2 3">
    <name type="scientific">Aspergillus homomorphus (strain CBS 101889)</name>
    <dbReference type="NCBI Taxonomy" id="1450537"/>
    <lineage>
        <taxon>Eukaryota</taxon>
        <taxon>Fungi</taxon>
        <taxon>Dikarya</taxon>
        <taxon>Ascomycota</taxon>
        <taxon>Pezizomycotina</taxon>
        <taxon>Eurotiomycetes</taxon>
        <taxon>Eurotiomycetidae</taxon>
        <taxon>Eurotiales</taxon>
        <taxon>Aspergillaceae</taxon>
        <taxon>Aspergillus</taxon>
        <taxon>Aspergillus subgen. Circumdati</taxon>
    </lineage>
</organism>
<reference evidence="2 3" key="1">
    <citation type="submission" date="2018-02" db="EMBL/GenBank/DDBJ databases">
        <title>The genomes of Aspergillus section Nigri reveals drivers in fungal speciation.</title>
        <authorList>
            <consortium name="DOE Joint Genome Institute"/>
            <person name="Vesth T.C."/>
            <person name="Nybo J."/>
            <person name="Theobald S."/>
            <person name="Brandl J."/>
            <person name="Frisvad J.C."/>
            <person name="Nielsen K.F."/>
            <person name="Lyhne E.K."/>
            <person name="Kogle M.E."/>
            <person name="Kuo A."/>
            <person name="Riley R."/>
            <person name="Clum A."/>
            <person name="Nolan M."/>
            <person name="Lipzen A."/>
            <person name="Salamov A."/>
            <person name="Henrissat B."/>
            <person name="Wiebenga A."/>
            <person name="De vries R.P."/>
            <person name="Grigoriev I.V."/>
            <person name="Mortensen U.H."/>
            <person name="Andersen M.R."/>
            <person name="Baker S.E."/>
        </authorList>
    </citation>
    <scope>NUCLEOTIDE SEQUENCE [LARGE SCALE GENOMIC DNA]</scope>
    <source>
        <strain evidence="2 3">CBS 101889</strain>
    </source>
</reference>
<dbReference type="RefSeq" id="XP_025553956.1">
    <property type="nucleotide sequence ID" value="XM_025696774.1"/>
</dbReference>
<feature type="region of interest" description="Disordered" evidence="1">
    <location>
        <begin position="201"/>
        <end position="227"/>
    </location>
</feature>
<dbReference type="VEuPathDB" id="FungiDB:BO97DRAFT_422155"/>
<dbReference type="AlphaFoldDB" id="A0A395I3M1"/>
<evidence type="ECO:0000313" key="2">
    <source>
        <dbReference type="EMBL" id="RAL14802.1"/>
    </source>
</evidence>
<accession>A0A395I3M1</accession>
<keyword evidence="3" id="KW-1185">Reference proteome</keyword>
<evidence type="ECO:0000313" key="3">
    <source>
        <dbReference type="Proteomes" id="UP000248961"/>
    </source>
</evidence>